<dbReference type="EMBL" id="BQKC01000002">
    <property type="protein sequence ID" value="GJM56202.1"/>
    <property type="molecule type" value="Genomic_DNA"/>
</dbReference>
<dbReference type="CDD" id="cd00167">
    <property type="entry name" value="SANT"/>
    <property type="match status" value="1"/>
</dbReference>
<feature type="domain" description="Myb-like" evidence="1">
    <location>
        <begin position="106"/>
        <end position="154"/>
    </location>
</feature>
<sequence length="210" mass="23511">MTVGQTERRPWDGREDSLIREHYPVHGKGWDGWGELLPGRSLEAISFRASRIGATRRPRWTAGEDRALRELAASGADDWASRLEGRSPEACLARAKALGIVPKRSRAPRWTPEETRTLLVLSLVHGQSWEGWAEALPGRNPSARRNRLARVASTGWSVEEDHCLILHYGTWGPRWTGWAKRLPGRSETSIRARAAFLGICHIVRRKGAAA</sequence>
<keyword evidence="3" id="KW-1185">Reference proteome</keyword>
<dbReference type="InterPro" id="IPR050560">
    <property type="entry name" value="MYB_TF"/>
</dbReference>
<reference evidence="2" key="1">
    <citation type="journal article" date="2022" name="Int. J. Syst. Evol. Microbiol.">
        <title>Granulimonas faecalis gen. nov., sp. nov., and Leptogranulimonas caecicola gen. nov., sp. nov., novel lactate-producing Atopobiaceae bacteria isolated from mouse intestines, and an emended description of the family Atopobiaceae.</title>
        <authorList>
            <person name="Morinaga K."/>
            <person name="Kusada H."/>
            <person name="Sakamoto S."/>
            <person name="Murakami T."/>
            <person name="Toyoda A."/>
            <person name="Mori H."/>
            <person name="Meng X.Y."/>
            <person name="Takashino M."/>
            <person name="Murotomi K."/>
            <person name="Tamaki H."/>
        </authorList>
    </citation>
    <scope>NUCLEOTIDE SEQUENCE</scope>
    <source>
        <strain evidence="2">OPF53</strain>
    </source>
</reference>
<dbReference type="Proteomes" id="UP001055025">
    <property type="component" value="Unassembled WGS sequence"/>
</dbReference>
<evidence type="ECO:0000313" key="3">
    <source>
        <dbReference type="Proteomes" id="UP001055025"/>
    </source>
</evidence>
<dbReference type="Gene3D" id="1.10.10.60">
    <property type="entry name" value="Homeodomain-like"/>
    <property type="match status" value="2"/>
</dbReference>
<dbReference type="AlphaFoldDB" id="A0AAV5B4U0"/>
<dbReference type="PANTHER" id="PTHR45614">
    <property type="entry name" value="MYB PROTEIN-RELATED"/>
    <property type="match status" value="1"/>
</dbReference>
<dbReference type="SUPFAM" id="SSF46689">
    <property type="entry name" value="Homeodomain-like"/>
    <property type="match status" value="1"/>
</dbReference>
<evidence type="ECO:0000313" key="2">
    <source>
        <dbReference type="EMBL" id="GJM56202.1"/>
    </source>
</evidence>
<gene>
    <name evidence="2" type="ORF">ATOP_18570</name>
</gene>
<comment type="caution">
    <text evidence="2">The sequence shown here is derived from an EMBL/GenBank/DDBJ whole genome shotgun (WGS) entry which is preliminary data.</text>
</comment>
<dbReference type="SMART" id="SM00717">
    <property type="entry name" value="SANT"/>
    <property type="match status" value="4"/>
</dbReference>
<feature type="domain" description="Myb-like" evidence="1">
    <location>
        <begin position="7"/>
        <end position="55"/>
    </location>
</feature>
<dbReference type="InterPro" id="IPR009057">
    <property type="entry name" value="Homeodomain-like_sf"/>
</dbReference>
<dbReference type="GO" id="GO:0000978">
    <property type="term" value="F:RNA polymerase II cis-regulatory region sequence-specific DNA binding"/>
    <property type="evidence" value="ECO:0007669"/>
    <property type="project" value="TreeGrafter"/>
</dbReference>
<name>A0AAV5B4U0_9ACTN</name>
<dbReference type="GO" id="GO:0000981">
    <property type="term" value="F:DNA-binding transcription factor activity, RNA polymerase II-specific"/>
    <property type="evidence" value="ECO:0007669"/>
    <property type="project" value="TreeGrafter"/>
</dbReference>
<protein>
    <recommendedName>
        <fullName evidence="1">Myb-like domain-containing protein</fullName>
    </recommendedName>
</protein>
<evidence type="ECO:0000259" key="1">
    <source>
        <dbReference type="SMART" id="SM00717"/>
    </source>
</evidence>
<organism evidence="2 3">
    <name type="scientific">Granulimonas faecalis</name>
    <dbReference type="NCBI Taxonomy" id="2894155"/>
    <lineage>
        <taxon>Bacteria</taxon>
        <taxon>Bacillati</taxon>
        <taxon>Actinomycetota</taxon>
        <taxon>Coriobacteriia</taxon>
        <taxon>Coriobacteriales</taxon>
        <taxon>Kribbibacteriaceae</taxon>
        <taxon>Granulimonas</taxon>
    </lineage>
</organism>
<feature type="domain" description="Myb-like" evidence="1">
    <location>
        <begin position="56"/>
        <end position="101"/>
    </location>
</feature>
<accession>A0AAV5B4U0</accession>
<feature type="domain" description="Myb-like" evidence="1">
    <location>
        <begin position="156"/>
        <end position="200"/>
    </location>
</feature>
<dbReference type="InterPro" id="IPR001005">
    <property type="entry name" value="SANT/Myb"/>
</dbReference>
<proteinExistence type="predicted"/>